<evidence type="ECO:0000313" key="2">
    <source>
        <dbReference type="EMBL" id="KIH55882.1"/>
    </source>
</evidence>
<protein>
    <submittedName>
        <fullName evidence="2">Uncharacterized protein</fullName>
    </submittedName>
</protein>
<feature type="region of interest" description="Disordered" evidence="1">
    <location>
        <begin position="1"/>
        <end position="26"/>
    </location>
</feature>
<dbReference type="AlphaFoldDB" id="A0A0C2D1L1"/>
<evidence type="ECO:0000256" key="1">
    <source>
        <dbReference type="SAM" id="MobiDB-lite"/>
    </source>
</evidence>
<feature type="compositionally biased region" description="Basic and acidic residues" evidence="1">
    <location>
        <begin position="17"/>
        <end position="26"/>
    </location>
</feature>
<proteinExistence type="predicted"/>
<feature type="non-terminal residue" evidence="2">
    <location>
        <position position="341"/>
    </location>
</feature>
<feature type="region of interest" description="Disordered" evidence="1">
    <location>
        <begin position="256"/>
        <end position="278"/>
    </location>
</feature>
<name>A0A0C2D1L1_9BILA</name>
<reference evidence="2 3" key="1">
    <citation type="submission" date="2013-12" db="EMBL/GenBank/DDBJ databases">
        <title>Draft genome of the parsitic nematode Ancylostoma duodenale.</title>
        <authorList>
            <person name="Mitreva M."/>
        </authorList>
    </citation>
    <scope>NUCLEOTIDE SEQUENCE [LARGE SCALE GENOMIC DNA]</scope>
    <source>
        <strain evidence="2 3">Zhejiang</strain>
    </source>
</reference>
<feature type="compositionally biased region" description="Basic and acidic residues" evidence="1">
    <location>
        <begin position="319"/>
        <end position="331"/>
    </location>
</feature>
<dbReference type="EMBL" id="KN736571">
    <property type="protein sequence ID" value="KIH55882.1"/>
    <property type="molecule type" value="Genomic_DNA"/>
</dbReference>
<keyword evidence="3" id="KW-1185">Reference proteome</keyword>
<feature type="compositionally biased region" description="Polar residues" evidence="1">
    <location>
        <begin position="258"/>
        <end position="272"/>
    </location>
</feature>
<sequence length="341" mass="38306">MGAELEQMRRKYTGQQRELERLHTQREPAELTAGEVKKVPEWARAIARATDMGLAAVEAYFNKTVDERKASLKYPSGQWSDEELRAIFKTKLGGKTRAQFEALPRAKKEGSFKALVEAMRAACKREQRTKRIVALGKLNKSRKTDEQSVADFCIELERLTQKAYPELDEKSLATTRANLLYEQLVTWPESYHLLEALETGGGRMYDALKETALRVERRRITLENAKWLGANGVEESQTRGRNSREAHDDNVECEILSKKQNANRGSVQQTEDVSGPGDARSIRCFKCNGVLEAVRGLSEPTASDLNGYLEQVSSVSKANHMEGGEPKDRPGKPAKNPPDLR</sequence>
<dbReference type="Proteomes" id="UP000054047">
    <property type="component" value="Unassembled WGS sequence"/>
</dbReference>
<evidence type="ECO:0000313" key="3">
    <source>
        <dbReference type="Proteomes" id="UP000054047"/>
    </source>
</evidence>
<feature type="region of interest" description="Disordered" evidence="1">
    <location>
        <begin position="313"/>
        <end position="341"/>
    </location>
</feature>
<accession>A0A0C2D1L1</accession>
<gene>
    <name evidence="2" type="ORF">ANCDUO_13951</name>
</gene>
<dbReference type="OrthoDB" id="5871653at2759"/>
<organism evidence="2 3">
    <name type="scientific">Ancylostoma duodenale</name>
    <dbReference type="NCBI Taxonomy" id="51022"/>
    <lineage>
        <taxon>Eukaryota</taxon>
        <taxon>Metazoa</taxon>
        <taxon>Ecdysozoa</taxon>
        <taxon>Nematoda</taxon>
        <taxon>Chromadorea</taxon>
        <taxon>Rhabditida</taxon>
        <taxon>Rhabditina</taxon>
        <taxon>Rhabditomorpha</taxon>
        <taxon>Strongyloidea</taxon>
        <taxon>Ancylostomatidae</taxon>
        <taxon>Ancylostomatinae</taxon>
        <taxon>Ancylostoma</taxon>
    </lineage>
</organism>